<dbReference type="PANTHER" id="PTHR45138">
    <property type="entry name" value="REGULATORY COMPONENTS OF SENSORY TRANSDUCTION SYSTEM"/>
    <property type="match status" value="1"/>
</dbReference>
<dbReference type="CDD" id="cd01949">
    <property type="entry name" value="GGDEF"/>
    <property type="match status" value="1"/>
</dbReference>
<dbReference type="RefSeq" id="WP_161469754.1">
    <property type="nucleotide sequence ID" value="NZ_CP066813.1"/>
</dbReference>
<evidence type="ECO:0000256" key="2">
    <source>
        <dbReference type="ARBA" id="ARBA00012528"/>
    </source>
</evidence>
<dbReference type="GO" id="GO:1902201">
    <property type="term" value="P:negative regulation of bacterial-type flagellum-dependent cell motility"/>
    <property type="evidence" value="ECO:0007669"/>
    <property type="project" value="TreeGrafter"/>
</dbReference>
<name>A0A7U0EEA8_AERCA</name>
<dbReference type="PANTHER" id="PTHR45138:SF9">
    <property type="entry name" value="DIGUANYLATE CYCLASE DGCM-RELATED"/>
    <property type="match status" value="1"/>
</dbReference>
<organism evidence="5">
    <name type="scientific">Aeromonas caviae</name>
    <name type="common">Aeromonas punctata</name>
    <dbReference type="NCBI Taxonomy" id="648"/>
    <lineage>
        <taxon>Bacteria</taxon>
        <taxon>Pseudomonadati</taxon>
        <taxon>Pseudomonadota</taxon>
        <taxon>Gammaproteobacteria</taxon>
        <taxon>Aeromonadales</taxon>
        <taxon>Aeromonadaceae</taxon>
        <taxon>Aeromonas</taxon>
    </lineage>
</organism>
<dbReference type="AlphaFoldDB" id="A0A7U0EEA8"/>
<gene>
    <name evidence="5" type="ORF">JC965_08655</name>
</gene>
<evidence type="ECO:0000256" key="1">
    <source>
        <dbReference type="ARBA" id="ARBA00001946"/>
    </source>
</evidence>
<accession>A0A7U0EEA8</accession>
<evidence type="ECO:0000256" key="3">
    <source>
        <dbReference type="ARBA" id="ARBA00034247"/>
    </source>
</evidence>
<sequence length="301" mass="33190">MMKTPLRLSVHPARFFSLPPCRRLALVSLPCLLLLTGILDGASFDLLAEHNLYTVGALAEALNVLTLLFMFWVVQCAQITLKTYLSLTGGLTLWLVSGVIDLMDEAYFQPWWLSTVEDSLRTIGMLASAWGVLLMVQQMYGTQMRLSSLAMSDELTGLSNRRAFRAVLEAHGEEGTPLLLLDLDHFKLINDRYGHAIGDNVLREFSTLLRQLCPLDGVVARLGGEEFAIWLPGMTGDKARALAEQIRCATEELVSGDGVRFTVSLALGINQSGEGVDALLQRTDLALYQAKHLGRNRVELA</sequence>
<dbReference type="InterPro" id="IPR043128">
    <property type="entry name" value="Rev_trsase/Diguanyl_cyclase"/>
</dbReference>
<dbReference type="Gene3D" id="3.30.70.270">
    <property type="match status" value="1"/>
</dbReference>
<evidence type="ECO:0000313" key="5">
    <source>
        <dbReference type="EMBL" id="QQA62516.1"/>
    </source>
</evidence>
<dbReference type="EMBL" id="CP065937">
    <property type="protein sequence ID" value="QQA62516.1"/>
    <property type="molecule type" value="Genomic_DNA"/>
</dbReference>
<dbReference type="SUPFAM" id="SSF55073">
    <property type="entry name" value="Nucleotide cyclase"/>
    <property type="match status" value="1"/>
</dbReference>
<protein>
    <recommendedName>
        <fullName evidence="2">diguanylate cyclase</fullName>
        <ecNumber evidence="2">2.7.7.65</ecNumber>
    </recommendedName>
</protein>
<evidence type="ECO:0000259" key="4">
    <source>
        <dbReference type="PROSITE" id="PS50887"/>
    </source>
</evidence>
<dbReference type="GO" id="GO:0005886">
    <property type="term" value="C:plasma membrane"/>
    <property type="evidence" value="ECO:0007669"/>
    <property type="project" value="TreeGrafter"/>
</dbReference>
<feature type="domain" description="GGDEF" evidence="4">
    <location>
        <begin position="174"/>
        <end position="301"/>
    </location>
</feature>
<dbReference type="EC" id="2.7.7.65" evidence="2"/>
<comment type="cofactor">
    <cofactor evidence="1">
        <name>Mg(2+)</name>
        <dbReference type="ChEBI" id="CHEBI:18420"/>
    </cofactor>
</comment>
<dbReference type="Pfam" id="PF00990">
    <property type="entry name" value="GGDEF"/>
    <property type="match status" value="1"/>
</dbReference>
<dbReference type="FunFam" id="3.30.70.270:FF:000001">
    <property type="entry name" value="Diguanylate cyclase domain protein"/>
    <property type="match status" value="1"/>
</dbReference>
<proteinExistence type="predicted"/>
<reference evidence="5" key="1">
    <citation type="submission" date="2020-12" db="EMBL/GenBank/DDBJ databases">
        <title>GES Beta-lactamases isolated from hospital effluents in Brazil.</title>
        <authorList>
            <person name="Conte D."/>
            <person name="Mesa D."/>
            <person name="Palmeiro J.K."/>
            <person name="Dalla-Costa L.M."/>
        </authorList>
    </citation>
    <scope>NUCLEOTIDE SEQUENCE [LARGE SCALE GENOMIC DNA]</scope>
    <source>
        <strain evidence="5">Aero21</strain>
    </source>
</reference>
<dbReference type="SMART" id="SM00267">
    <property type="entry name" value="GGDEF"/>
    <property type="match status" value="1"/>
</dbReference>
<dbReference type="InterPro" id="IPR000160">
    <property type="entry name" value="GGDEF_dom"/>
</dbReference>
<dbReference type="GO" id="GO:0043709">
    <property type="term" value="P:cell adhesion involved in single-species biofilm formation"/>
    <property type="evidence" value="ECO:0007669"/>
    <property type="project" value="TreeGrafter"/>
</dbReference>
<dbReference type="GO" id="GO:0052621">
    <property type="term" value="F:diguanylate cyclase activity"/>
    <property type="evidence" value="ECO:0007669"/>
    <property type="project" value="UniProtKB-EC"/>
</dbReference>
<dbReference type="PROSITE" id="PS50887">
    <property type="entry name" value="GGDEF"/>
    <property type="match status" value="1"/>
</dbReference>
<dbReference type="InterPro" id="IPR029787">
    <property type="entry name" value="Nucleotide_cyclase"/>
</dbReference>
<comment type="catalytic activity">
    <reaction evidence="3">
        <text>2 GTP = 3',3'-c-di-GMP + 2 diphosphate</text>
        <dbReference type="Rhea" id="RHEA:24898"/>
        <dbReference type="ChEBI" id="CHEBI:33019"/>
        <dbReference type="ChEBI" id="CHEBI:37565"/>
        <dbReference type="ChEBI" id="CHEBI:58805"/>
        <dbReference type="EC" id="2.7.7.65"/>
    </reaction>
</comment>
<dbReference type="NCBIfam" id="TIGR00254">
    <property type="entry name" value="GGDEF"/>
    <property type="match status" value="1"/>
</dbReference>
<dbReference type="InterPro" id="IPR050469">
    <property type="entry name" value="Diguanylate_Cyclase"/>
</dbReference>